<dbReference type="SUPFAM" id="SSF63862">
    <property type="entry name" value="Thiamin pyrophosphokinase, substrate-binding domain"/>
    <property type="match status" value="1"/>
</dbReference>
<sequence>MSSHHVVREKQEPALLIANGEGCSFELMGQLLEWSPFVVVLDHAIHRVLDLGIKVDVLLGDFDHNVDIDEIASRHYPLEIVHAPDQDKTDLEKGIEFLIERGFPAVNIVWATGRRADHSLTNMTNIVRYKDQIKIVMLDDYSKIFPLVGTFEKWYVKGTPISLVPVGLVEGIQTEGLKYNLQGDYLRLGYRSGNSNEAAEDGFVKISASEGDLLIMECWD</sequence>
<dbReference type="SMART" id="SM00983">
    <property type="entry name" value="TPK_B1_binding"/>
    <property type="match status" value="1"/>
</dbReference>
<dbReference type="InterPro" id="IPR053149">
    <property type="entry name" value="TPK"/>
</dbReference>
<name>A0A344TGF6_9BACT</name>
<evidence type="ECO:0000313" key="7">
    <source>
        <dbReference type="EMBL" id="AXE17727.1"/>
    </source>
</evidence>
<reference evidence="7 8" key="1">
    <citation type="submission" date="2018-07" db="EMBL/GenBank/DDBJ databases">
        <title>Genome sequencing of Runella.</title>
        <authorList>
            <person name="Baek M.-G."/>
            <person name="Yi H."/>
        </authorList>
    </citation>
    <scope>NUCLEOTIDE SEQUENCE [LARGE SCALE GENOMIC DNA]</scope>
    <source>
        <strain evidence="7 8">HYN0085</strain>
    </source>
</reference>
<dbReference type="InterPro" id="IPR036371">
    <property type="entry name" value="TPK_B1-bd_sf"/>
</dbReference>
<dbReference type="GO" id="GO:0005524">
    <property type="term" value="F:ATP binding"/>
    <property type="evidence" value="ECO:0007669"/>
    <property type="project" value="UniProtKB-KW"/>
</dbReference>
<dbReference type="KEGG" id="run:DR864_08260"/>
<dbReference type="OrthoDB" id="1132102at2"/>
<dbReference type="PANTHER" id="PTHR41299:SF1">
    <property type="entry name" value="THIAMINE PYROPHOSPHOKINASE"/>
    <property type="match status" value="1"/>
</dbReference>
<keyword evidence="3 7" id="KW-0418">Kinase</keyword>
<keyword evidence="2" id="KW-0547">Nucleotide-binding</keyword>
<evidence type="ECO:0000259" key="6">
    <source>
        <dbReference type="SMART" id="SM00983"/>
    </source>
</evidence>
<dbReference type="Proteomes" id="UP000251993">
    <property type="component" value="Chromosome"/>
</dbReference>
<dbReference type="RefSeq" id="WP_114066512.1">
    <property type="nucleotide sequence ID" value="NZ_CP030850.1"/>
</dbReference>
<dbReference type="EC" id="2.7.6.2" evidence="5"/>
<dbReference type="PANTHER" id="PTHR41299">
    <property type="entry name" value="THIAMINE PYROPHOSPHOKINASE"/>
    <property type="match status" value="1"/>
</dbReference>
<dbReference type="Gene3D" id="3.40.50.10240">
    <property type="entry name" value="Thiamin pyrophosphokinase, catalytic domain"/>
    <property type="match status" value="1"/>
</dbReference>
<dbReference type="EMBL" id="CP030850">
    <property type="protein sequence ID" value="AXE17727.1"/>
    <property type="molecule type" value="Genomic_DNA"/>
</dbReference>
<evidence type="ECO:0000256" key="4">
    <source>
        <dbReference type="ARBA" id="ARBA00022840"/>
    </source>
</evidence>
<feature type="domain" description="Thiamin pyrophosphokinase thiamin-binding" evidence="6">
    <location>
        <begin position="149"/>
        <end position="214"/>
    </location>
</feature>
<keyword evidence="8" id="KW-1185">Reference proteome</keyword>
<protein>
    <recommendedName>
        <fullName evidence="5">Thiamine diphosphokinase</fullName>
        <ecNumber evidence="5">2.7.6.2</ecNumber>
    </recommendedName>
</protein>
<evidence type="ECO:0000256" key="2">
    <source>
        <dbReference type="ARBA" id="ARBA00022741"/>
    </source>
</evidence>
<dbReference type="GO" id="GO:0004788">
    <property type="term" value="F:thiamine diphosphokinase activity"/>
    <property type="evidence" value="ECO:0007669"/>
    <property type="project" value="UniProtKB-UniRule"/>
</dbReference>
<dbReference type="InterPro" id="IPR036759">
    <property type="entry name" value="TPK_catalytic_sf"/>
</dbReference>
<keyword evidence="1 7" id="KW-0808">Transferase</keyword>
<proteinExistence type="predicted"/>
<dbReference type="InterPro" id="IPR006282">
    <property type="entry name" value="Thi_PPkinase"/>
</dbReference>
<organism evidence="7 8">
    <name type="scientific">Runella rosea</name>
    <dbReference type="NCBI Taxonomy" id="2259595"/>
    <lineage>
        <taxon>Bacteria</taxon>
        <taxon>Pseudomonadati</taxon>
        <taxon>Bacteroidota</taxon>
        <taxon>Cytophagia</taxon>
        <taxon>Cytophagales</taxon>
        <taxon>Spirosomataceae</taxon>
        <taxon>Runella</taxon>
    </lineage>
</organism>
<dbReference type="InterPro" id="IPR007371">
    <property type="entry name" value="TPK_catalytic"/>
</dbReference>
<gene>
    <name evidence="7" type="ORF">DR864_08260</name>
</gene>
<evidence type="ECO:0000313" key="8">
    <source>
        <dbReference type="Proteomes" id="UP000251993"/>
    </source>
</evidence>
<keyword evidence="4" id="KW-0067">ATP-binding</keyword>
<dbReference type="SUPFAM" id="SSF63999">
    <property type="entry name" value="Thiamin pyrophosphokinase, catalytic domain"/>
    <property type="match status" value="1"/>
</dbReference>
<dbReference type="GO" id="GO:0030975">
    <property type="term" value="F:thiamine binding"/>
    <property type="evidence" value="ECO:0007669"/>
    <property type="project" value="InterPro"/>
</dbReference>
<evidence type="ECO:0000256" key="1">
    <source>
        <dbReference type="ARBA" id="ARBA00022679"/>
    </source>
</evidence>
<evidence type="ECO:0000256" key="3">
    <source>
        <dbReference type="ARBA" id="ARBA00022777"/>
    </source>
</evidence>
<dbReference type="GO" id="GO:0016301">
    <property type="term" value="F:kinase activity"/>
    <property type="evidence" value="ECO:0007669"/>
    <property type="project" value="UniProtKB-KW"/>
</dbReference>
<dbReference type="AlphaFoldDB" id="A0A344TGF6"/>
<evidence type="ECO:0000256" key="5">
    <source>
        <dbReference type="NCBIfam" id="TIGR01378"/>
    </source>
</evidence>
<dbReference type="NCBIfam" id="TIGR01378">
    <property type="entry name" value="thi_PPkinase"/>
    <property type="match status" value="1"/>
</dbReference>
<dbReference type="Pfam" id="PF04263">
    <property type="entry name" value="TPK_catalytic"/>
    <property type="match status" value="1"/>
</dbReference>
<accession>A0A344TGF6</accession>
<dbReference type="GO" id="GO:0006772">
    <property type="term" value="P:thiamine metabolic process"/>
    <property type="evidence" value="ECO:0007669"/>
    <property type="project" value="UniProtKB-UniRule"/>
</dbReference>
<dbReference type="Pfam" id="PF04265">
    <property type="entry name" value="TPK_B1_binding"/>
    <property type="match status" value="1"/>
</dbReference>
<dbReference type="GO" id="GO:0009229">
    <property type="term" value="P:thiamine diphosphate biosynthetic process"/>
    <property type="evidence" value="ECO:0007669"/>
    <property type="project" value="InterPro"/>
</dbReference>
<dbReference type="CDD" id="cd07995">
    <property type="entry name" value="TPK"/>
    <property type="match status" value="1"/>
</dbReference>
<dbReference type="InterPro" id="IPR007373">
    <property type="entry name" value="Thiamin_PyroPKinase_B1-bd"/>
</dbReference>